<evidence type="ECO:0000313" key="2">
    <source>
        <dbReference type="EnsemblPlants" id="ONIVA01G00570.1"/>
    </source>
</evidence>
<protein>
    <submittedName>
        <fullName evidence="2">Uncharacterized protein</fullName>
    </submittedName>
</protein>
<evidence type="ECO:0000256" key="1">
    <source>
        <dbReference type="SAM" id="MobiDB-lite"/>
    </source>
</evidence>
<name>A0A0E0FF40_ORYNI</name>
<dbReference type="EnsemblPlants" id="ONIVA01G00570.1">
    <property type="protein sequence ID" value="ONIVA01G00570.1"/>
    <property type="gene ID" value="ONIVA01G00570"/>
</dbReference>
<reference evidence="2" key="1">
    <citation type="submission" date="2015-04" db="UniProtKB">
        <authorList>
            <consortium name="EnsemblPlants"/>
        </authorList>
    </citation>
    <scope>IDENTIFICATION</scope>
    <source>
        <strain evidence="2">SL10</strain>
    </source>
</reference>
<feature type="region of interest" description="Disordered" evidence="1">
    <location>
        <begin position="65"/>
        <end position="93"/>
    </location>
</feature>
<dbReference type="Proteomes" id="UP000006591">
    <property type="component" value="Chromosome 1"/>
</dbReference>
<dbReference type="AlphaFoldDB" id="A0A0E0FF40"/>
<keyword evidence="3" id="KW-1185">Reference proteome</keyword>
<dbReference type="HOGENOM" id="CLU_829976_0_0_1"/>
<organism evidence="2">
    <name type="scientific">Oryza nivara</name>
    <name type="common">Indian wild rice</name>
    <name type="synonym">Oryza sativa f. spontanea</name>
    <dbReference type="NCBI Taxonomy" id="4536"/>
    <lineage>
        <taxon>Eukaryota</taxon>
        <taxon>Viridiplantae</taxon>
        <taxon>Streptophyta</taxon>
        <taxon>Embryophyta</taxon>
        <taxon>Tracheophyta</taxon>
        <taxon>Spermatophyta</taxon>
        <taxon>Magnoliopsida</taxon>
        <taxon>Liliopsida</taxon>
        <taxon>Poales</taxon>
        <taxon>Poaceae</taxon>
        <taxon>BOP clade</taxon>
        <taxon>Oryzoideae</taxon>
        <taxon>Oryzeae</taxon>
        <taxon>Oryzinae</taxon>
        <taxon>Oryza</taxon>
    </lineage>
</organism>
<evidence type="ECO:0000313" key="3">
    <source>
        <dbReference type="Proteomes" id="UP000006591"/>
    </source>
</evidence>
<sequence>MVAAAVAHIDGTPKGIRGWTTAATRHHRPRSPASARLALQRRSFRHRRLVARCLLLSRLAPTTSPHPPGGLPLAVAEKEKSEREREEGWSGNGRGRMLTWHPDMWAREGSDGLKILRRDGRAFGPGRRAARWRVVFGPWAECQKRPIGNPINRLRLRRWTTSSFSCPNAGAAASSALRLHTIHALKDQAAGCQANVTSHFQPVGDPGGVEADPGAERLGVESVEDLVADDGEAGVHHLRAFFLQHADHLVQPHRPLPLPLPLLPDRLAHHHHVQRPILAPHLHHRHPAAAAIAGAGGECRRLLLPLLQLVDPPLELLDVRRRLLQEGGDEEEEVE</sequence>
<accession>A0A0E0FF40</accession>
<feature type="compositionally biased region" description="Basic and acidic residues" evidence="1">
    <location>
        <begin position="76"/>
        <end position="88"/>
    </location>
</feature>
<dbReference type="Gramene" id="ONIVA01G00570.1">
    <property type="protein sequence ID" value="ONIVA01G00570.1"/>
    <property type="gene ID" value="ONIVA01G00570"/>
</dbReference>
<proteinExistence type="predicted"/>
<reference evidence="2" key="2">
    <citation type="submission" date="2018-04" db="EMBL/GenBank/DDBJ databases">
        <title>OnivRS2 (Oryza nivara Reference Sequence Version 2).</title>
        <authorList>
            <person name="Zhang J."/>
            <person name="Kudrna D."/>
            <person name="Lee S."/>
            <person name="Talag J."/>
            <person name="Rajasekar S."/>
            <person name="Welchert J."/>
            <person name="Hsing Y.-I."/>
            <person name="Wing R.A."/>
        </authorList>
    </citation>
    <scope>NUCLEOTIDE SEQUENCE [LARGE SCALE GENOMIC DNA]</scope>
</reference>